<evidence type="ECO:0000256" key="1">
    <source>
        <dbReference type="ARBA" id="ARBA00006475"/>
    </source>
</evidence>
<proteinExistence type="inferred from homology"/>
<evidence type="ECO:0000313" key="3">
    <source>
        <dbReference type="EMBL" id="CAB3982802.1"/>
    </source>
</evidence>
<dbReference type="InterPro" id="IPR036282">
    <property type="entry name" value="Glutathione-S-Trfase_C_sf"/>
</dbReference>
<feature type="compositionally biased region" description="Basic and acidic residues" evidence="2">
    <location>
        <begin position="412"/>
        <end position="445"/>
    </location>
</feature>
<dbReference type="SFLD" id="SFLDG01200">
    <property type="entry name" value="SUF1.1"/>
    <property type="match status" value="1"/>
</dbReference>
<dbReference type="AlphaFoldDB" id="A0A7D9HHS8"/>
<organism evidence="3 4">
    <name type="scientific">Paramuricea clavata</name>
    <name type="common">Red gorgonian</name>
    <name type="synonym">Violescent sea-whip</name>
    <dbReference type="NCBI Taxonomy" id="317549"/>
    <lineage>
        <taxon>Eukaryota</taxon>
        <taxon>Metazoa</taxon>
        <taxon>Cnidaria</taxon>
        <taxon>Anthozoa</taxon>
        <taxon>Octocorallia</taxon>
        <taxon>Malacalcyonacea</taxon>
        <taxon>Plexauridae</taxon>
        <taxon>Paramuricea</taxon>
    </lineage>
</organism>
<feature type="compositionally biased region" description="Basic and acidic residues" evidence="2">
    <location>
        <begin position="84"/>
        <end position="100"/>
    </location>
</feature>
<dbReference type="PANTHER" id="PTHR12289:SF41">
    <property type="entry name" value="FAILED AXON CONNECTIONS-RELATED"/>
    <property type="match status" value="1"/>
</dbReference>
<evidence type="ECO:0000256" key="2">
    <source>
        <dbReference type="SAM" id="MobiDB-lite"/>
    </source>
</evidence>
<dbReference type="InterPro" id="IPR040079">
    <property type="entry name" value="Glutathione_S-Trfase"/>
</dbReference>
<feature type="compositionally biased region" description="Basic and acidic residues" evidence="2">
    <location>
        <begin position="466"/>
        <end position="509"/>
    </location>
</feature>
<dbReference type="InterPro" id="IPR026928">
    <property type="entry name" value="FAX/IsoI-like"/>
</dbReference>
<dbReference type="Proteomes" id="UP001152795">
    <property type="component" value="Unassembled WGS sequence"/>
</dbReference>
<reference evidence="3" key="1">
    <citation type="submission" date="2020-04" db="EMBL/GenBank/DDBJ databases">
        <authorList>
            <person name="Alioto T."/>
            <person name="Alioto T."/>
            <person name="Gomez Garrido J."/>
        </authorList>
    </citation>
    <scope>NUCLEOTIDE SEQUENCE</scope>
    <source>
        <strain evidence="3">A484AB</strain>
    </source>
</reference>
<dbReference type="CDD" id="cd03193">
    <property type="entry name" value="GST_C_Metaxin"/>
    <property type="match status" value="1"/>
</dbReference>
<gene>
    <name evidence="3" type="ORF">PACLA_8A026699</name>
</gene>
<feature type="region of interest" description="Disordered" evidence="2">
    <location>
        <begin position="395"/>
        <end position="509"/>
    </location>
</feature>
<dbReference type="CDD" id="cd03054">
    <property type="entry name" value="GST_N_Metaxin"/>
    <property type="match status" value="1"/>
</dbReference>
<dbReference type="InterPro" id="IPR033468">
    <property type="entry name" value="Metaxin_GST"/>
</dbReference>
<dbReference type="SFLD" id="SFLDG01180">
    <property type="entry name" value="SUF1"/>
    <property type="match status" value="1"/>
</dbReference>
<dbReference type="Pfam" id="PF17172">
    <property type="entry name" value="GST_N_4"/>
    <property type="match status" value="1"/>
</dbReference>
<feature type="compositionally biased region" description="Low complexity" evidence="2">
    <location>
        <begin position="64"/>
        <end position="76"/>
    </location>
</feature>
<comment type="caution">
    <text evidence="3">The sequence shown here is derived from an EMBL/GenBank/DDBJ whole genome shotgun (WGS) entry which is preliminary data.</text>
</comment>
<dbReference type="SFLD" id="SFLDS00019">
    <property type="entry name" value="Glutathione_Transferase_(cytos"/>
    <property type="match status" value="1"/>
</dbReference>
<feature type="region of interest" description="Disordered" evidence="2">
    <location>
        <begin position="54"/>
        <end position="110"/>
    </location>
</feature>
<dbReference type="PANTHER" id="PTHR12289">
    <property type="entry name" value="METAXIN RELATED"/>
    <property type="match status" value="1"/>
</dbReference>
<comment type="similarity">
    <text evidence="1">Belongs to the FAX family.</text>
</comment>
<dbReference type="GO" id="GO:0005737">
    <property type="term" value="C:cytoplasm"/>
    <property type="evidence" value="ECO:0007669"/>
    <property type="project" value="TreeGrafter"/>
</dbReference>
<sequence>MATETQEIVPAEETNQELVSAEKKVEYSVKSEVISTVKTHETVTYVTEVRSESETVENHVQDSTVETTEEITIVENGEAEDNKDEEKAEVAEPEPEKPTENGDEECPAPEEPKVEANIELNVEATPAETNAEATEPSPEIEEEPPKVILHQLPPMKEIVSRSPQCLALETYIKMSGIAYVNEYEEKAQDVTRENKGKIPYIVYKKNKVEGLKNCIDFLKKEFEIDTDKHLSPTDEAVVHAFRTMIEESTYWSLMYYRWVDNYGESKKMFSKLPPVLNVVSPKMFQNKCKKSIESHVIGRHNREELYNIAEQDLSALAAFLSEKAFFLGEHPSSFDAVAFGLLANFEYGTIGSPQQNLIKDKLTNLHDFDERMKEKYWSNWDEICGADKFQEKPKPSLVKRLSFRGNKKSKKPAKEGEKSEPTSPSDETKDAGEAKENGEQAKENGETAESPQVNGEAEASGEATTSEDKKDESEENKDECAEKKDEGDKPDETAKADEPAKDEGEKSAE</sequence>
<name>A0A7D9HHS8_PARCT</name>
<dbReference type="InterPro" id="IPR050931">
    <property type="entry name" value="Mito_Protein_Transport_Metaxin"/>
</dbReference>
<protein>
    <submittedName>
        <fullName evidence="3">Uncharacterized protein</fullName>
    </submittedName>
</protein>
<dbReference type="EMBL" id="CACRXK020000542">
    <property type="protein sequence ID" value="CAB3982802.1"/>
    <property type="molecule type" value="Genomic_DNA"/>
</dbReference>
<evidence type="ECO:0000313" key="4">
    <source>
        <dbReference type="Proteomes" id="UP001152795"/>
    </source>
</evidence>
<keyword evidence="4" id="KW-1185">Reference proteome</keyword>
<dbReference type="Pfam" id="PF17171">
    <property type="entry name" value="GST_C_6"/>
    <property type="match status" value="1"/>
</dbReference>
<feature type="compositionally biased region" description="Low complexity" evidence="2">
    <location>
        <begin position="455"/>
        <end position="464"/>
    </location>
</feature>
<dbReference type="InterPro" id="IPR012336">
    <property type="entry name" value="Thioredoxin-like_fold"/>
</dbReference>
<dbReference type="OrthoDB" id="5809458at2759"/>
<accession>A0A7D9HHS8</accession>
<dbReference type="Gene3D" id="1.20.1050.10">
    <property type="match status" value="1"/>
</dbReference>
<dbReference type="SUPFAM" id="SSF47616">
    <property type="entry name" value="GST C-terminal domain-like"/>
    <property type="match status" value="1"/>
</dbReference>
<feature type="region of interest" description="Disordered" evidence="2">
    <location>
        <begin position="1"/>
        <end position="20"/>
    </location>
</feature>
<feature type="compositionally biased region" description="Basic residues" evidence="2">
    <location>
        <begin position="401"/>
        <end position="411"/>
    </location>
</feature>